<dbReference type="EMBL" id="RBKS01000001">
    <property type="protein sequence ID" value="RKR75659.1"/>
    <property type="molecule type" value="Genomic_DNA"/>
</dbReference>
<dbReference type="RefSeq" id="WP_121370430.1">
    <property type="nucleotide sequence ID" value="NZ_RBKS01000001.1"/>
</dbReference>
<organism evidence="1 2">
    <name type="scientific">Frondihabitans australicus</name>
    <dbReference type="NCBI Taxonomy" id="386892"/>
    <lineage>
        <taxon>Bacteria</taxon>
        <taxon>Bacillati</taxon>
        <taxon>Actinomycetota</taxon>
        <taxon>Actinomycetes</taxon>
        <taxon>Micrococcales</taxon>
        <taxon>Microbacteriaceae</taxon>
        <taxon>Frondihabitans</taxon>
    </lineage>
</organism>
<dbReference type="OrthoDB" id="3418622at2"/>
<evidence type="ECO:0000313" key="1">
    <source>
        <dbReference type="EMBL" id="RKR75659.1"/>
    </source>
</evidence>
<dbReference type="Proteomes" id="UP000280008">
    <property type="component" value="Unassembled WGS sequence"/>
</dbReference>
<accession>A0A495IIQ3</accession>
<sequence>MWVGLTGAGVPRDPLFSYETSLWQPRLVHAPVYRSSIETLRDDIVELIGVIDSDVAGAIAAGHRIDEVLTRKRTAIADGVMRL</sequence>
<keyword evidence="2" id="KW-1185">Reference proteome</keyword>
<name>A0A495IIQ3_9MICO</name>
<comment type="caution">
    <text evidence="1">The sequence shown here is derived from an EMBL/GenBank/DDBJ whole genome shotgun (WGS) entry which is preliminary data.</text>
</comment>
<dbReference type="AlphaFoldDB" id="A0A495IIQ3"/>
<evidence type="ECO:0000313" key="2">
    <source>
        <dbReference type="Proteomes" id="UP000280008"/>
    </source>
</evidence>
<protein>
    <submittedName>
        <fullName evidence="1">Uncharacterized protein</fullName>
    </submittedName>
</protein>
<proteinExistence type="predicted"/>
<reference evidence="1 2" key="1">
    <citation type="submission" date="2018-10" db="EMBL/GenBank/DDBJ databases">
        <title>Sequencing the genomes of 1000 actinobacteria strains.</title>
        <authorList>
            <person name="Klenk H.-P."/>
        </authorList>
    </citation>
    <scope>NUCLEOTIDE SEQUENCE [LARGE SCALE GENOMIC DNA]</scope>
    <source>
        <strain evidence="1 2">DSM 17894</strain>
    </source>
</reference>
<gene>
    <name evidence="1" type="ORF">C8E83_2807</name>
</gene>